<dbReference type="EMBL" id="OK258138">
    <property type="protein sequence ID" value="UGL61184.1"/>
    <property type="molecule type" value="Genomic_DNA"/>
</dbReference>
<sequence>METITITTKEYKQLVANSEKLAALEAGGVDNWDFYWDSLYDAGFISVEDED</sequence>
<evidence type="ECO:0000313" key="2">
    <source>
        <dbReference type="Proteomes" id="UP000828597"/>
    </source>
</evidence>
<keyword evidence="2" id="KW-1185">Reference proteome</keyword>
<evidence type="ECO:0000313" key="1">
    <source>
        <dbReference type="EMBL" id="UGL61184.1"/>
    </source>
</evidence>
<name>A0AAE8YN95_9CAUD</name>
<reference evidence="1 2" key="1">
    <citation type="submission" date="2021-09" db="EMBL/GenBank/DDBJ databases">
        <authorList>
            <person name="Bringhurst R.M."/>
        </authorList>
    </citation>
    <scope>NUCLEOTIDE SEQUENCE [LARGE SCALE GENOMIC DNA]</scope>
</reference>
<dbReference type="Pfam" id="PF25708">
    <property type="entry name" value="Phage_T7_Gp5_9"/>
    <property type="match status" value="1"/>
</dbReference>
<accession>A0AAE8YN95</accession>
<proteinExistence type="predicted"/>
<dbReference type="Proteomes" id="UP000828597">
    <property type="component" value="Segment"/>
</dbReference>
<dbReference type="InterPro" id="IPR058007">
    <property type="entry name" value="Gp5.9"/>
</dbReference>
<protein>
    <submittedName>
        <fullName evidence="1">Uncharacterized protein</fullName>
    </submittedName>
</protein>
<organism evidence="1 2">
    <name type="scientific">Xanthomonas phage MUD8-T1</name>
    <dbReference type="NCBI Taxonomy" id="2886033"/>
    <lineage>
        <taxon>Viruses</taxon>
        <taxon>Duplodnaviria</taxon>
        <taxon>Heunggongvirae</taxon>
        <taxon>Uroviricota</taxon>
        <taxon>Caudoviricetes</taxon>
        <taxon>Autographivirales</taxon>
        <taxon>Autonotataviridae</taxon>
        <taxon>Gujervirinae</taxon>
        <taxon>Pradovirus</taxon>
        <taxon>Pradovirus MUD8T1</taxon>
    </lineage>
</organism>